<name>A0A8J6EY76_ELECQ</name>
<evidence type="ECO:0000313" key="1">
    <source>
        <dbReference type="EMBL" id="KAG9477594.1"/>
    </source>
</evidence>
<organism evidence="1 2">
    <name type="scientific">Eleutherodactylus coqui</name>
    <name type="common">Puerto Rican coqui</name>
    <dbReference type="NCBI Taxonomy" id="57060"/>
    <lineage>
        <taxon>Eukaryota</taxon>
        <taxon>Metazoa</taxon>
        <taxon>Chordata</taxon>
        <taxon>Craniata</taxon>
        <taxon>Vertebrata</taxon>
        <taxon>Euteleostomi</taxon>
        <taxon>Amphibia</taxon>
        <taxon>Batrachia</taxon>
        <taxon>Anura</taxon>
        <taxon>Neobatrachia</taxon>
        <taxon>Hyloidea</taxon>
        <taxon>Eleutherodactylidae</taxon>
        <taxon>Eleutherodactylinae</taxon>
        <taxon>Eleutherodactylus</taxon>
        <taxon>Eleutherodactylus</taxon>
    </lineage>
</organism>
<reference evidence="1" key="1">
    <citation type="thesis" date="2020" institute="ProQuest LLC" country="789 East Eisenhower Parkway, Ann Arbor, MI, USA">
        <title>Comparative Genomics and Chromosome Evolution.</title>
        <authorList>
            <person name="Mudd A.B."/>
        </authorList>
    </citation>
    <scope>NUCLEOTIDE SEQUENCE</scope>
    <source>
        <strain evidence="1">HN-11 Male</strain>
        <tissue evidence="1">Kidney and liver</tissue>
    </source>
</reference>
<gene>
    <name evidence="1" type="ORF">GDO78_002796</name>
</gene>
<dbReference type="AlphaFoldDB" id="A0A8J6EY76"/>
<comment type="caution">
    <text evidence="1">The sequence shown here is derived from an EMBL/GenBank/DDBJ whole genome shotgun (WGS) entry which is preliminary data.</text>
</comment>
<dbReference type="Proteomes" id="UP000770717">
    <property type="component" value="Unassembled WGS sequence"/>
</dbReference>
<protein>
    <submittedName>
        <fullName evidence="1">Uncharacterized protein</fullName>
    </submittedName>
</protein>
<proteinExistence type="predicted"/>
<evidence type="ECO:0000313" key="2">
    <source>
        <dbReference type="Proteomes" id="UP000770717"/>
    </source>
</evidence>
<accession>A0A8J6EY76</accession>
<keyword evidence="2" id="KW-1185">Reference proteome</keyword>
<sequence>MGSALRLHKTKTCTEPFSSYGLTTNLSASSYITFRAGASLRCQGLTALSFVASVLRISCRGLTAGLWPRTCSIVHAYDTLSWSLESRCQAGTLPKSVLSPPTLNFPLKTNIPPLTVCCRRRIQN</sequence>
<dbReference type="EMBL" id="WNTK01000010">
    <property type="protein sequence ID" value="KAG9477594.1"/>
    <property type="molecule type" value="Genomic_DNA"/>
</dbReference>